<evidence type="ECO:0000313" key="2">
    <source>
        <dbReference type="EMBL" id="RHW36066.1"/>
    </source>
</evidence>
<dbReference type="EMBL" id="QWEG01000012">
    <property type="protein sequence ID" value="RHW36066.1"/>
    <property type="molecule type" value="Genomic_DNA"/>
</dbReference>
<proteinExistence type="predicted"/>
<sequence length="63" mass="7465">MPAKKQEEMKEPLHFLKIVKFKIRTFIRDENSNLTLNKSEKKFLRFLFLMAIVGSLILSARIL</sequence>
<feature type="transmembrane region" description="Helical" evidence="1">
    <location>
        <begin position="43"/>
        <end position="62"/>
    </location>
</feature>
<organism evidence="2 3">
    <name type="scientific">Neobacillus notoginsengisoli</name>
    <dbReference type="NCBI Taxonomy" id="1578198"/>
    <lineage>
        <taxon>Bacteria</taxon>
        <taxon>Bacillati</taxon>
        <taxon>Bacillota</taxon>
        <taxon>Bacilli</taxon>
        <taxon>Bacillales</taxon>
        <taxon>Bacillaceae</taxon>
        <taxon>Neobacillus</taxon>
    </lineage>
</organism>
<protein>
    <submittedName>
        <fullName evidence="2">Uncharacterized protein</fullName>
    </submittedName>
</protein>
<comment type="caution">
    <text evidence="2">The sequence shown here is derived from an EMBL/GenBank/DDBJ whole genome shotgun (WGS) entry which is preliminary data.</text>
</comment>
<keyword evidence="1" id="KW-0812">Transmembrane</keyword>
<evidence type="ECO:0000256" key="1">
    <source>
        <dbReference type="SAM" id="Phobius"/>
    </source>
</evidence>
<keyword evidence="1" id="KW-1133">Transmembrane helix</keyword>
<keyword evidence="3" id="KW-1185">Reference proteome</keyword>
<dbReference type="AlphaFoldDB" id="A0A417YQR8"/>
<accession>A0A417YQR8</accession>
<dbReference type="Proteomes" id="UP000284416">
    <property type="component" value="Unassembled WGS sequence"/>
</dbReference>
<gene>
    <name evidence="2" type="ORF">D1B31_18485</name>
</gene>
<reference evidence="2 3" key="1">
    <citation type="journal article" date="2017" name="Int. J. Syst. Evol. Microbiol.">
        <title>Bacillus notoginsengisoli sp. nov., a novel bacterium isolated from the rhizosphere of Panax notoginseng.</title>
        <authorList>
            <person name="Zhang M.Y."/>
            <person name="Cheng J."/>
            <person name="Cai Y."/>
            <person name="Zhang T.Y."/>
            <person name="Wu Y.Y."/>
            <person name="Manikprabhu D."/>
            <person name="Li W.J."/>
            <person name="Zhang Y.X."/>
        </authorList>
    </citation>
    <scope>NUCLEOTIDE SEQUENCE [LARGE SCALE GENOMIC DNA]</scope>
    <source>
        <strain evidence="2 3">JCM 30743</strain>
    </source>
</reference>
<name>A0A417YQR8_9BACI</name>
<evidence type="ECO:0000313" key="3">
    <source>
        <dbReference type="Proteomes" id="UP000284416"/>
    </source>
</evidence>
<dbReference type="RefSeq" id="WP_118923170.1">
    <property type="nucleotide sequence ID" value="NZ_QWEG01000012.1"/>
</dbReference>
<keyword evidence="1" id="KW-0472">Membrane</keyword>